<accession>A0A9W5Y8I6</accession>
<comment type="caution">
    <text evidence="1">The sequence shown here is derived from an EMBL/GenBank/DDBJ whole genome shotgun (WGS) entry which is preliminary data.</text>
</comment>
<gene>
    <name evidence="1" type="ORF">SH1V18_12620</name>
</gene>
<sequence>MDIYKNYMLIQFFTNVNNYYYLYKEMIEISEKEDWIIKIKNEVPYVEIPERFREDSDIESMPLVDFMKIINQMKADETQKIDRGFMKHCCLKIKIKHCCVKPPPGTKYGAGNMSWCSNK</sequence>
<dbReference type="AlphaFoldDB" id="A0A9W5Y8I6"/>
<protein>
    <submittedName>
        <fullName evidence="1">Uncharacterized protein</fullName>
    </submittedName>
</protein>
<evidence type="ECO:0000313" key="2">
    <source>
        <dbReference type="Proteomes" id="UP001144256"/>
    </source>
</evidence>
<evidence type="ECO:0000313" key="1">
    <source>
        <dbReference type="EMBL" id="GKX28782.1"/>
    </source>
</evidence>
<reference evidence="1" key="1">
    <citation type="submission" date="2022-06" db="EMBL/GenBank/DDBJ databases">
        <title>Vallitalea longa sp. nov., an anaerobic bacterium isolated from marine sediment.</title>
        <authorList>
            <person name="Hirano S."/>
            <person name="Terahara T."/>
            <person name="Mori K."/>
            <person name="Hamada M."/>
            <person name="Matsumoto R."/>
            <person name="Kobayashi T."/>
        </authorList>
    </citation>
    <scope>NUCLEOTIDE SEQUENCE</scope>
    <source>
        <strain evidence="1">SH18-1</strain>
    </source>
</reference>
<name>A0A9W5Y8I6_9FIRM</name>
<dbReference type="EMBL" id="BRLB01000002">
    <property type="protein sequence ID" value="GKX28782.1"/>
    <property type="molecule type" value="Genomic_DNA"/>
</dbReference>
<dbReference type="Proteomes" id="UP001144256">
    <property type="component" value="Unassembled WGS sequence"/>
</dbReference>
<keyword evidence="2" id="KW-1185">Reference proteome</keyword>
<organism evidence="1 2">
    <name type="scientific">Vallitalea longa</name>
    <dbReference type="NCBI Taxonomy" id="2936439"/>
    <lineage>
        <taxon>Bacteria</taxon>
        <taxon>Bacillati</taxon>
        <taxon>Bacillota</taxon>
        <taxon>Clostridia</taxon>
        <taxon>Lachnospirales</taxon>
        <taxon>Vallitaleaceae</taxon>
        <taxon>Vallitalea</taxon>
    </lineage>
</organism>
<proteinExistence type="predicted"/>